<dbReference type="Gene3D" id="1.10.287.210">
    <property type="match status" value="1"/>
</dbReference>
<protein>
    <submittedName>
        <fullName evidence="3">ERVV2 protein</fullName>
    </submittedName>
</protein>
<name>A0A7K5FXA0_PROAR</name>
<accession>A0A7K5FXA0</accession>
<feature type="non-terminal residue" evidence="3">
    <location>
        <position position="123"/>
    </location>
</feature>
<proteinExistence type="predicted"/>
<reference evidence="3 4" key="1">
    <citation type="submission" date="2019-09" db="EMBL/GenBank/DDBJ databases">
        <title>Bird 10,000 Genomes (B10K) Project - Family phase.</title>
        <authorList>
            <person name="Zhang G."/>
        </authorList>
    </citation>
    <scope>NUCLEOTIDE SEQUENCE [LARGE SCALE GENOMIC DNA]</scope>
    <source>
        <strain evidence="3">B10K-DU-017-47</strain>
    </source>
</reference>
<sequence length="123" mass="14563">LASQGGVCSVINNSCCSYRDQSGRIETNLEEIWKQVRVLHEMAKDDTSWGFKEIWKKLTSWLPNLSWLRQLFVGILMLIIIILITCGMVKCFFLVLQTMMNYEEWKRKKIKHQVETGKYFRKL</sequence>
<feature type="transmembrane region" description="Helical" evidence="2">
    <location>
        <begin position="71"/>
        <end position="96"/>
    </location>
</feature>
<evidence type="ECO:0000313" key="4">
    <source>
        <dbReference type="Proteomes" id="UP000562415"/>
    </source>
</evidence>
<dbReference type="PANTHER" id="PTHR10424:SF73">
    <property type="entry name" value="ENDOGENOUS RETROVIRUS GROUP FC1 ENV POLYPROTEIN-RELATED"/>
    <property type="match status" value="1"/>
</dbReference>
<evidence type="ECO:0000256" key="1">
    <source>
        <dbReference type="ARBA" id="ARBA00023157"/>
    </source>
</evidence>
<keyword evidence="4" id="KW-1185">Reference proteome</keyword>
<evidence type="ECO:0000256" key="2">
    <source>
        <dbReference type="SAM" id="Phobius"/>
    </source>
</evidence>
<dbReference type="AlphaFoldDB" id="A0A7K5FXA0"/>
<dbReference type="InterPro" id="IPR018154">
    <property type="entry name" value="TLV/ENV_coat_polyprotein"/>
</dbReference>
<dbReference type="PANTHER" id="PTHR10424">
    <property type="entry name" value="VIRAL ENVELOPE PROTEIN"/>
    <property type="match status" value="1"/>
</dbReference>
<gene>
    <name evidence="3" type="primary">Ervv2</name>
    <name evidence="3" type="ORF">PROATE_R15042</name>
</gene>
<organism evidence="3 4">
    <name type="scientific">Probosciger aterrimus</name>
    <name type="common">Palm cockatoo</name>
    <dbReference type="NCBI Taxonomy" id="141839"/>
    <lineage>
        <taxon>Eukaryota</taxon>
        <taxon>Metazoa</taxon>
        <taxon>Chordata</taxon>
        <taxon>Craniata</taxon>
        <taxon>Vertebrata</taxon>
        <taxon>Euteleostomi</taxon>
        <taxon>Archelosauria</taxon>
        <taxon>Archosauria</taxon>
        <taxon>Dinosauria</taxon>
        <taxon>Saurischia</taxon>
        <taxon>Theropoda</taxon>
        <taxon>Coelurosauria</taxon>
        <taxon>Aves</taxon>
        <taxon>Neognathae</taxon>
        <taxon>Neoaves</taxon>
        <taxon>Telluraves</taxon>
        <taxon>Australaves</taxon>
        <taxon>Psittaciformes</taxon>
        <taxon>Cacatuidae</taxon>
        <taxon>Probosciger</taxon>
    </lineage>
</organism>
<dbReference type="EMBL" id="VYZH01006410">
    <property type="protein sequence ID" value="NWS49542.1"/>
    <property type="molecule type" value="Genomic_DNA"/>
</dbReference>
<dbReference type="Proteomes" id="UP000562415">
    <property type="component" value="Unassembled WGS sequence"/>
</dbReference>
<feature type="non-terminal residue" evidence="3">
    <location>
        <position position="1"/>
    </location>
</feature>
<keyword evidence="2" id="KW-0472">Membrane</keyword>
<dbReference type="Pfam" id="PF00429">
    <property type="entry name" value="TLV_coat"/>
    <property type="match status" value="1"/>
</dbReference>
<dbReference type="OrthoDB" id="8949317at2759"/>
<keyword evidence="2" id="KW-1133">Transmembrane helix</keyword>
<evidence type="ECO:0000313" key="3">
    <source>
        <dbReference type="EMBL" id="NWS49542.1"/>
    </source>
</evidence>
<dbReference type="SUPFAM" id="SSF58069">
    <property type="entry name" value="Virus ectodomain"/>
    <property type="match status" value="1"/>
</dbReference>
<keyword evidence="1" id="KW-1015">Disulfide bond</keyword>
<comment type="caution">
    <text evidence="3">The sequence shown here is derived from an EMBL/GenBank/DDBJ whole genome shotgun (WGS) entry which is preliminary data.</text>
</comment>
<keyword evidence="2" id="KW-0812">Transmembrane</keyword>